<protein>
    <submittedName>
        <fullName evidence="2">Uncharacterized protein</fullName>
    </submittedName>
</protein>
<accession>A0A168CH39</accession>
<evidence type="ECO:0000313" key="3">
    <source>
        <dbReference type="Proteomes" id="UP000078544"/>
    </source>
</evidence>
<dbReference type="EMBL" id="AZGY01000007">
    <property type="protein sequence ID" value="KZZ96589.1"/>
    <property type="molecule type" value="Genomic_DNA"/>
</dbReference>
<dbReference type="STRING" id="1081109.A0A168CH39"/>
<sequence>MSNQADAEFKPRLGRVAAPPGPRPFCLPLLVLKSIVSKWHRMLAIATVQLLVTTLFPGRFNPVPILLLILAALVAHIINICTPDGTTCPQPAHHENVVLGRATALLPLQDSSFGKVPAAQGIVVFNLGVQFNHPRGKLCPHGLELARRFAALNADLMTRRDELGLLDFSQWEAPAASPGEGNSRKGVPAGRPREEHGAGPPRGAAASGAETLLMKYYFRSVRQLHHFAHEEMHEETWRWFHALGARHIGIFHETYEVPSCSYENIYVHCRPVLLGGASVKCNDEKWYSTLVDADCDKLKGQFQRMNRNADGTPKQEVS</sequence>
<dbReference type="OrthoDB" id="3202396at2759"/>
<dbReference type="AlphaFoldDB" id="A0A168CH39"/>
<proteinExistence type="predicted"/>
<keyword evidence="3" id="KW-1185">Reference proteome</keyword>
<feature type="region of interest" description="Disordered" evidence="1">
    <location>
        <begin position="174"/>
        <end position="205"/>
    </location>
</feature>
<dbReference type="Pfam" id="PF13826">
    <property type="entry name" value="Monooxy_af470-like"/>
    <property type="match status" value="1"/>
</dbReference>
<reference evidence="2 3" key="1">
    <citation type="journal article" date="2016" name="Genome Biol. Evol.">
        <title>Divergent and convergent evolution of fungal pathogenicity.</title>
        <authorList>
            <person name="Shang Y."/>
            <person name="Xiao G."/>
            <person name="Zheng P."/>
            <person name="Cen K."/>
            <person name="Zhan S."/>
            <person name="Wang C."/>
        </authorList>
    </citation>
    <scope>NUCLEOTIDE SEQUENCE [LARGE SCALE GENOMIC DNA]</scope>
    <source>
        <strain evidence="2 3">RCEF 2490</strain>
    </source>
</reference>
<gene>
    <name evidence="2" type="ORF">AAL_03818</name>
</gene>
<name>A0A168CH39_9HYPO</name>
<organism evidence="2 3">
    <name type="scientific">Moelleriella libera RCEF 2490</name>
    <dbReference type="NCBI Taxonomy" id="1081109"/>
    <lineage>
        <taxon>Eukaryota</taxon>
        <taxon>Fungi</taxon>
        <taxon>Dikarya</taxon>
        <taxon>Ascomycota</taxon>
        <taxon>Pezizomycotina</taxon>
        <taxon>Sordariomycetes</taxon>
        <taxon>Hypocreomycetidae</taxon>
        <taxon>Hypocreales</taxon>
        <taxon>Clavicipitaceae</taxon>
        <taxon>Moelleriella</taxon>
    </lineage>
</organism>
<comment type="caution">
    <text evidence="2">The sequence shown here is derived from an EMBL/GenBank/DDBJ whole genome shotgun (WGS) entry which is preliminary data.</text>
</comment>
<dbReference type="Proteomes" id="UP000078544">
    <property type="component" value="Unassembled WGS sequence"/>
</dbReference>
<dbReference type="InterPro" id="IPR025444">
    <property type="entry name" value="Monooxy_af470"/>
</dbReference>
<evidence type="ECO:0000313" key="2">
    <source>
        <dbReference type="EMBL" id="KZZ96589.1"/>
    </source>
</evidence>
<evidence type="ECO:0000256" key="1">
    <source>
        <dbReference type="SAM" id="MobiDB-lite"/>
    </source>
</evidence>